<gene>
    <name evidence="3" type="primary">mltB</name>
    <name evidence="3" type="ORF">FKG94_23480</name>
</gene>
<evidence type="ECO:0000256" key="1">
    <source>
        <dbReference type="PIRSR" id="PIRSR611757-1"/>
    </source>
</evidence>
<evidence type="ECO:0000313" key="3">
    <source>
        <dbReference type="EMBL" id="TQV68313.1"/>
    </source>
</evidence>
<dbReference type="PANTHER" id="PTHR30163:SF9">
    <property type="entry name" value="MEMBRANE-BOUND LYTIC MUREIN TRANSGLYCOSYLASE B"/>
    <property type="match status" value="1"/>
</dbReference>
<dbReference type="EMBL" id="VHSG01000028">
    <property type="protein sequence ID" value="TQV68313.1"/>
    <property type="molecule type" value="Genomic_DNA"/>
</dbReference>
<dbReference type="InterPro" id="IPR023346">
    <property type="entry name" value="Lysozyme-like_dom_sf"/>
</dbReference>
<evidence type="ECO:0000259" key="2">
    <source>
        <dbReference type="Pfam" id="PF13406"/>
    </source>
</evidence>
<comment type="caution">
    <text evidence="3">The sequence shown here is derived from an EMBL/GenBank/DDBJ whole genome shotgun (WGS) entry which is preliminary data.</text>
</comment>
<evidence type="ECO:0000313" key="4">
    <source>
        <dbReference type="Proteomes" id="UP000319732"/>
    </source>
</evidence>
<dbReference type="GO" id="GO:0009253">
    <property type="term" value="P:peptidoglycan catabolic process"/>
    <property type="evidence" value="ECO:0007669"/>
    <property type="project" value="TreeGrafter"/>
</dbReference>
<dbReference type="NCBIfam" id="TIGR02282">
    <property type="entry name" value="MltB"/>
    <property type="match status" value="1"/>
</dbReference>
<protein>
    <submittedName>
        <fullName evidence="3">Lytic murein transglycosylase B</fullName>
    </submittedName>
</protein>
<feature type="domain" description="Transglycosylase SLT" evidence="2">
    <location>
        <begin position="25"/>
        <end position="314"/>
    </location>
</feature>
<dbReference type="Gene3D" id="1.10.8.350">
    <property type="entry name" value="Bacterial muramidase"/>
    <property type="match status" value="1"/>
</dbReference>
<accession>A0A545STL7</accession>
<organism evidence="3 4">
    <name type="scientific">Exilibacterium tricleocarpae</name>
    <dbReference type="NCBI Taxonomy" id="2591008"/>
    <lineage>
        <taxon>Bacteria</taxon>
        <taxon>Pseudomonadati</taxon>
        <taxon>Pseudomonadota</taxon>
        <taxon>Gammaproteobacteria</taxon>
        <taxon>Cellvibrionales</taxon>
        <taxon>Cellvibrionaceae</taxon>
        <taxon>Exilibacterium</taxon>
    </lineage>
</organism>
<dbReference type="FunFam" id="1.10.8.350:FF:000001">
    <property type="entry name" value="Lytic murein transglycosylase B"/>
    <property type="match status" value="1"/>
</dbReference>
<keyword evidence="4" id="KW-1185">Reference proteome</keyword>
<proteinExistence type="predicted"/>
<dbReference type="GO" id="GO:0008933">
    <property type="term" value="F:peptidoglycan lytic transglycosylase activity"/>
    <property type="evidence" value="ECO:0007669"/>
    <property type="project" value="TreeGrafter"/>
</dbReference>
<dbReference type="Gene3D" id="1.10.530.10">
    <property type="match status" value="1"/>
</dbReference>
<dbReference type="InterPro" id="IPR031304">
    <property type="entry name" value="SLT_2"/>
</dbReference>
<dbReference type="PANTHER" id="PTHR30163">
    <property type="entry name" value="MEMBRANE-BOUND LYTIC MUREIN TRANSGLYCOSYLASE B"/>
    <property type="match status" value="1"/>
</dbReference>
<name>A0A545STL7_9GAMM</name>
<dbReference type="InterPro" id="IPR043426">
    <property type="entry name" value="MltB-like"/>
</dbReference>
<dbReference type="AlphaFoldDB" id="A0A545STL7"/>
<dbReference type="Proteomes" id="UP000319732">
    <property type="component" value="Unassembled WGS sequence"/>
</dbReference>
<dbReference type="CDD" id="cd13399">
    <property type="entry name" value="Slt35-like"/>
    <property type="match status" value="1"/>
</dbReference>
<reference evidence="3 4" key="1">
    <citation type="submission" date="2019-06" db="EMBL/GenBank/DDBJ databases">
        <title>Whole genome sequence for Cellvibrionaceae sp. R142.</title>
        <authorList>
            <person name="Wang G."/>
        </authorList>
    </citation>
    <scope>NUCLEOTIDE SEQUENCE [LARGE SCALE GENOMIC DNA]</scope>
    <source>
        <strain evidence="3 4">R142</strain>
    </source>
</reference>
<sequence length="330" mass="37361">MLALACWFFSSAVAASENYGDHPRARALIEELATEHNFDSADLTRIFGQAQKKQAILDAIARPAEKTKPWKDYRAIFLTPSRIDKGVQFWRDNRAVLERAHDSYGVPPEIVVAIIGVETRYGRNTGSYRVIDALSTLAFDYPKRSPFFTRELKHFLLLTREQQQDPLALKGSYAGAMGYGQFMPSSYRAYAVDFDNDKFVDIWSNTTDAIGSVANYFKRHGWQSDAAVVARARISGDYDREPVNQSLKPTHTVQQLAQLGFSSTVEHDPEQPATIMKLQGEHGAEFWIGLKNFYVITRYNRSRLYAMAVYQLSEAIRVKAQTEKVAAIIE</sequence>
<dbReference type="OrthoDB" id="9772911at2"/>
<dbReference type="SUPFAM" id="SSF53955">
    <property type="entry name" value="Lysozyme-like"/>
    <property type="match status" value="1"/>
</dbReference>
<dbReference type="InterPro" id="IPR011757">
    <property type="entry name" value="Lytic_transglycosylase_MltB"/>
</dbReference>
<dbReference type="Pfam" id="PF13406">
    <property type="entry name" value="SLT_2"/>
    <property type="match status" value="1"/>
</dbReference>
<feature type="active site" evidence="1">
    <location>
        <position position="118"/>
    </location>
</feature>